<accession>A0A0T6B6H5</accession>
<organism evidence="2 3">
    <name type="scientific">Oryctes borbonicus</name>
    <dbReference type="NCBI Taxonomy" id="1629725"/>
    <lineage>
        <taxon>Eukaryota</taxon>
        <taxon>Metazoa</taxon>
        <taxon>Ecdysozoa</taxon>
        <taxon>Arthropoda</taxon>
        <taxon>Hexapoda</taxon>
        <taxon>Insecta</taxon>
        <taxon>Pterygota</taxon>
        <taxon>Neoptera</taxon>
        <taxon>Endopterygota</taxon>
        <taxon>Coleoptera</taxon>
        <taxon>Polyphaga</taxon>
        <taxon>Scarabaeiformia</taxon>
        <taxon>Scarabaeidae</taxon>
        <taxon>Dynastinae</taxon>
        <taxon>Oryctes</taxon>
    </lineage>
</organism>
<sequence>MNQILKNINLSPFKLLNNGYRNTRKLSSTSKDLKPNPAITQTTDLLINNLKNAKSVPAVLELVKTHDNIMNATHTLQALKAIFTLQRYGKSSLPTSQILAHPDFEKICNQVKYHAGTIDLNETIGALKAISFVGVPSDSTIYQILLQLLKHNINQMSLHQIIFTDFLLSKAKPSPLVEALKIALPLAYDIQLPTKINQTSLSNLAEHLHYVSKKSVISEDSVMLIVDYLMKVKVFDPKSSISILWSICDMPSNARFKPLFLKAIKSLLAVGHVIPYHDFETVISKMITQYTPNMSFYYNGQFCDYCANLVVSQDLGFENAVHLLRKFLPVNHLNRSILDYVSEKCNENPDLIADGDPILTYNVIRGSALSDYRPKYHDVIKNSFLKIKNFNTFIEKDINLVQLQTALSVLDIYIPELVEKALSEDYLRNIFRKNYNANFQNVLIITQAIKTFKPEYVKYLPNDEFIRFVKSKVKPVRDYPLEAPLQHVFGGEKFVKTPALTKMLHHIDHLILLKKGGFATAVATGALYVEDVVCDSPSQIVLIMALGPNHYTNNNHQLLGCTSLMLQTLEANGYSVVPIPTALWKSLPDFEKLPYIMEAIKSKTEYFTKEYNIS</sequence>
<evidence type="ECO:0000313" key="2">
    <source>
        <dbReference type="EMBL" id="KRT82952.1"/>
    </source>
</evidence>
<name>A0A0T6B6H5_9SCAR</name>
<dbReference type="Proteomes" id="UP000051574">
    <property type="component" value="Unassembled WGS sequence"/>
</dbReference>
<dbReference type="AlphaFoldDB" id="A0A0T6B6H5"/>
<dbReference type="Pfam" id="PF08373">
    <property type="entry name" value="RAP"/>
    <property type="match status" value="1"/>
</dbReference>
<comment type="caution">
    <text evidence="2">The sequence shown here is derived from an EMBL/GenBank/DDBJ whole genome shotgun (WGS) entry which is preliminary data.</text>
</comment>
<evidence type="ECO:0000259" key="1">
    <source>
        <dbReference type="PROSITE" id="PS51286"/>
    </source>
</evidence>
<dbReference type="PROSITE" id="PS51286">
    <property type="entry name" value="RAP"/>
    <property type="match status" value="1"/>
</dbReference>
<dbReference type="SMART" id="SM00952">
    <property type="entry name" value="RAP"/>
    <property type="match status" value="1"/>
</dbReference>
<gene>
    <name evidence="2" type="ORF">AMK59_4227</name>
</gene>
<dbReference type="EMBL" id="LJIG01009502">
    <property type="protein sequence ID" value="KRT82952.1"/>
    <property type="molecule type" value="Genomic_DNA"/>
</dbReference>
<proteinExistence type="predicted"/>
<protein>
    <recommendedName>
        <fullName evidence="1">RAP domain-containing protein</fullName>
    </recommendedName>
</protein>
<reference evidence="2 3" key="1">
    <citation type="submission" date="2015-09" db="EMBL/GenBank/DDBJ databases">
        <title>Draft genome of the scarab beetle Oryctes borbonicus.</title>
        <authorList>
            <person name="Meyer J.M."/>
            <person name="Markov G.V."/>
            <person name="Baskaran P."/>
            <person name="Herrmann M."/>
            <person name="Sommer R.J."/>
            <person name="Roedelsperger C."/>
        </authorList>
    </citation>
    <scope>NUCLEOTIDE SEQUENCE [LARGE SCALE GENOMIC DNA]</scope>
    <source>
        <strain evidence="2">OB123</strain>
        <tissue evidence="2">Whole animal</tissue>
    </source>
</reference>
<dbReference type="OrthoDB" id="443524at2759"/>
<dbReference type="InterPro" id="IPR013584">
    <property type="entry name" value="RAP"/>
</dbReference>
<feature type="domain" description="RAP" evidence="1">
    <location>
        <begin position="541"/>
        <end position="598"/>
    </location>
</feature>
<keyword evidence="3" id="KW-1185">Reference proteome</keyword>
<evidence type="ECO:0000313" key="3">
    <source>
        <dbReference type="Proteomes" id="UP000051574"/>
    </source>
</evidence>